<gene>
    <name evidence="4" type="primary">astA</name>
    <name evidence="4" type="ORF">ASNO1_31110</name>
</gene>
<evidence type="ECO:0000256" key="1">
    <source>
        <dbReference type="ARBA" id="ARBA00022503"/>
    </source>
</evidence>
<reference evidence="4 5" key="1">
    <citation type="journal article" date="2024" name="Arch. Microbiol.">
        <title>Corallococcus caeni sp. nov., a novel myxobacterium isolated from activated sludge.</title>
        <authorList>
            <person name="Tomita S."/>
            <person name="Nakai R."/>
            <person name="Kuroda K."/>
            <person name="Kurashita H."/>
            <person name="Hatamoto M."/>
            <person name="Yamaguchi T."/>
            <person name="Narihiro T."/>
        </authorList>
    </citation>
    <scope>NUCLEOTIDE SEQUENCE [LARGE SCALE GENOMIC DNA]</scope>
    <source>
        <strain evidence="4 5">NO1</strain>
    </source>
</reference>
<dbReference type="InterPro" id="IPR007041">
    <property type="entry name" value="Arg_succinylTrfase_AstA/AruG"/>
</dbReference>
<dbReference type="PANTHER" id="PTHR30420:SF1">
    <property type="entry name" value="ARGININE N-SUCCINYLTRANSFERASE"/>
    <property type="match status" value="1"/>
</dbReference>
<protein>
    <submittedName>
        <fullName evidence="4">Arginine N-succinyltransferase</fullName>
    </submittedName>
</protein>
<keyword evidence="3" id="KW-0012">Acyltransferase</keyword>
<evidence type="ECO:0000313" key="5">
    <source>
        <dbReference type="Proteomes" id="UP001342631"/>
    </source>
</evidence>
<keyword evidence="2" id="KW-0808">Transferase</keyword>
<name>A0ABQ6QS66_9BACT</name>
<organism evidence="4 5">
    <name type="scientific">Corallococcus caeni</name>
    <dbReference type="NCBI Taxonomy" id="3082388"/>
    <lineage>
        <taxon>Bacteria</taxon>
        <taxon>Pseudomonadati</taxon>
        <taxon>Myxococcota</taxon>
        <taxon>Myxococcia</taxon>
        <taxon>Myxococcales</taxon>
        <taxon>Cystobacterineae</taxon>
        <taxon>Myxococcaceae</taxon>
        <taxon>Corallococcus</taxon>
    </lineage>
</organism>
<dbReference type="InterPro" id="IPR016181">
    <property type="entry name" value="Acyl_CoA_acyltransferase"/>
</dbReference>
<dbReference type="SUPFAM" id="SSF55729">
    <property type="entry name" value="Acyl-CoA N-acyltransferases (Nat)"/>
    <property type="match status" value="1"/>
</dbReference>
<keyword evidence="5" id="KW-1185">Reference proteome</keyword>
<evidence type="ECO:0000313" key="4">
    <source>
        <dbReference type="EMBL" id="GMU06858.1"/>
    </source>
</evidence>
<dbReference type="Proteomes" id="UP001342631">
    <property type="component" value="Unassembled WGS sequence"/>
</dbReference>
<sequence length="370" mass="41782">MQEADGTGAWCKVTGPSGAPFLGRSSACPMLVLRDVQKTDLPGLKRLAAVLNTVNLPNNEETLEAIIDKSVKSFAGKVKDPFEREYLFVLEDVRNNLIIGTSMIIAQHGTYDAPHIYYEVSEREHYSASLERHLRHKVLSIAYNYEGPTEIGGLVVDPPYRATPDKPGKQLSFVRFLFIAMHRRLFRPRVLAELLPPLLPDGRSLLWEACGKKFTGLTYLEADRLSRQNKEFIKELFPSSDIYASLFPDRVQKVLGEVGPATRGVQRMLERVGFRYVERIDPFDGGPHFEADTADISLVRRYRTVKLADEDFELEGDDVLVAAERESGRNRFRSVRCQARLDNTVIYLPARAKEILEVKAGAKLSIIPFE</sequence>
<evidence type="ECO:0000256" key="3">
    <source>
        <dbReference type="ARBA" id="ARBA00023315"/>
    </source>
</evidence>
<comment type="caution">
    <text evidence="4">The sequence shown here is derived from an EMBL/GenBank/DDBJ whole genome shotgun (WGS) entry which is preliminary data.</text>
</comment>
<dbReference type="PANTHER" id="PTHR30420">
    <property type="entry name" value="N-SUCCINYLARGININE DIHYDROLASE"/>
    <property type="match status" value="1"/>
</dbReference>
<keyword evidence="1" id="KW-0056">Arginine metabolism</keyword>
<dbReference type="Pfam" id="PF04958">
    <property type="entry name" value="AstA"/>
    <property type="match status" value="1"/>
</dbReference>
<evidence type="ECO:0000256" key="2">
    <source>
        <dbReference type="ARBA" id="ARBA00022679"/>
    </source>
</evidence>
<accession>A0ABQ6QS66</accession>
<proteinExistence type="predicted"/>
<dbReference type="EMBL" id="BTTX01000003">
    <property type="protein sequence ID" value="GMU06858.1"/>
    <property type="molecule type" value="Genomic_DNA"/>
</dbReference>